<accession>A0A7I8K6T2</accession>
<organism evidence="1 2">
    <name type="scientific">Spirodela intermedia</name>
    <name type="common">Intermediate duckweed</name>
    <dbReference type="NCBI Taxonomy" id="51605"/>
    <lineage>
        <taxon>Eukaryota</taxon>
        <taxon>Viridiplantae</taxon>
        <taxon>Streptophyta</taxon>
        <taxon>Embryophyta</taxon>
        <taxon>Tracheophyta</taxon>
        <taxon>Spermatophyta</taxon>
        <taxon>Magnoliopsida</taxon>
        <taxon>Liliopsida</taxon>
        <taxon>Araceae</taxon>
        <taxon>Lemnoideae</taxon>
        <taxon>Spirodela</taxon>
    </lineage>
</organism>
<reference evidence="1" key="1">
    <citation type="submission" date="2020-02" db="EMBL/GenBank/DDBJ databases">
        <authorList>
            <person name="Scholz U."/>
            <person name="Mascher M."/>
            <person name="Fiebig A."/>
        </authorList>
    </citation>
    <scope>NUCLEOTIDE SEQUENCE</scope>
</reference>
<evidence type="ECO:0000313" key="2">
    <source>
        <dbReference type="Proteomes" id="UP000663760"/>
    </source>
</evidence>
<dbReference type="EMBL" id="LR746266">
    <property type="protein sequence ID" value="CAA7393179.1"/>
    <property type="molecule type" value="Genomic_DNA"/>
</dbReference>
<sequence>MKVNLFLNFSVRELIFCYDKISYFFLLPFTG</sequence>
<keyword evidence="2" id="KW-1185">Reference proteome</keyword>
<dbReference type="Proteomes" id="UP000663760">
    <property type="component" value="Chromosome 3"/>
</dbReference>
<name>A0A7I8K6T2_SPIIN</name>
<evidence type="ECO:0000313" key="1">
    <source>
        <dbReference type="EMBL" id="CAA7393179.1"/>
    </source>
</evidence>
<proteinExistence type="predicted"/>
<protein>
    <submittedName>
        <fullName evidence="1">Uncharacterized protein</fullName>
    </submittedName>
</protein>
<dbReference type="AlphaFoldDB" id="A0A7I8K6T2"/>
<gene>
    <name evidence="1" type="ORF">SI8410_03003969</name>
</gene>